<dbReference type="Proteomes" id="UP000093080">
    <property type="component" value="Unassembled WGS sequence"/>
</dbReference>
<dbReference type="GO" id="GO:0006227">
    <property type="term" value="P:dUDP biosynthetic process"/>
    <property type="evidence" value="ECO:0007669"/>
    <property type="project" value="TreeGrafter"/>
</dbReference>
<dbReference type="PROSITE" id="PS01331">
    <property type="entry name" value="THYMIDYLATE_KINASE"/>
    <property type="match status" value="1"/>
</dbReference>
<dbReference type="GO" id="GO:0004798">
    <property type="term" value="F:dTMP kinase activity"/>
    <property type="evidence" value="ECO:0007669"/>
    <property type="project" value="UniProtKB-UniRule"/>
</dbReference>
<evidence type="ECO:0000256" key="7">
    <source>
        <dbReference type="ARBA" id="ARBA00048743"/>
    </source>
</evidence>
<accession>A0A1B9F6L5</accession>
<organism evidence="10 11">
    <name type="scientific">Dissulfuribacter thermophilus</name>
    <dbReference type="NCBI Taxonomy" id="1156395"/>
    <lineage>
        <taxon>Bacteria</taxon>
        <taxon>Pseudomonadati</taxon>
        <taxon>Thermodesulfobacteriota</taxon>
        <taxon>Dissulfuribacteria</taxon>
        <taxon>Dissulfuribacterales</taxon>
        <taxon>Dissulfuribacteraceae</taxon>
        <taxon>Dissulfuribacter</taxon>
    </lineage>
</organism>
<dbReference type="GO" id="GO:0005524">
    <property type="term" value="F:ATP binding"/>
    <property type="evidence" value="ECO:0007669"/>
    <property type="project" value="UniProtKB-UniRule"/>
</dbReference>
<dbReference type="InterPro" id="IPR039430">
    <property type="entry name" value="Thymidylate_kin-like_dom"/>
</dbReference>
<evidence type="ECO:0000259" key="9">
    <source>
        <dbReference type="Pfam" id="PF02223"/>
    </source>
</evidence>
<dbReference type="STRING" id="1156395.DBT_0913"/>
<dbReference type="EMBL" id="MAGO01000004">
    <property type="protein sequence ID" value="OCC15562.1"/>
    <property type="molecule type" value="Genomic_DNA"/>
</dbReference>
<gene>
    <name evidence="8" type="primary">tmk</name>
    <name evidence="10" type="ORF">DBT_0913</name>
</gene>
<proteinExistence type="inferred from homology"/>
<dbReference type="NCBIfam" id="TIGR00041">
    <property type="entry name" value="DTMP_kinase"/>
    <property type="match status" value="1"/>
</dbReference>
<dbReference type="Gene3D" id="3.40.50.300">
    <property type="entry name" value="P-loop containing nucleotide triphosphate hydrolases"/>
    <property type="match status" value="1"/>
</dbReference>
<dbReference type="InterPro" id="IPR027417">
    <property type="entry name" value="P-loop_NTPase"/>
</dbReference>
<evidence type="ECO:0000256" key="4">
    <source>
        <dbReference type="ARBA" id="ARBA00022741"/>
    </source>
</evidence>
<name>A0A1B9F6L5_9BACT</name>
<feature type="binding site" evidence="8">
    <location>
        <begin position="9"/>
        <end position="16"/>
    </location>
    <ligand>
        <name>ATP</name>
        <dbReference type="ChEBI" id="CHEBI:30616"/>
    </ligand>
</feature>
<dbReference type="SUPFAM" id="SSF52540">
    <property type="entry name" value="P-loop containing nucleoside triphosphate hydrolases"/>
    <property type="match status" value="1"/>
</dbReference>
<feature type="domain" description="Thymidylate kinase-like" evidence="9">
    <location>
        <begin position="7"/>
        <end position="187"/>
    </location>
</feature>
<dbReference type="AlphaFoldDB" id="A0A1B9F6L5"/>
<keyword evidence="11" id="KW-1185">Reference proteome</keyword>
<dbReference type="GO" id="GO:0006233">
    <property type="term" value="P:dTDP biosynthetic process"/>
    <property type="evidence" value="ECO:0007669"/>
    <property type="project" value="InterPro"/>
</dbReference>
<evidence type="ECO:0000256" key="5">
    <source>
        <dbReference type="ARBA" id="ARBA00022777"/>
    </source>
</evidence>
<dbReference type="PANTHER" id="PTHR10344">
    <property type="entry name" value="THYMIDYLATE KINASE"/>
    <property type="match status" value="1"/>
</dbReference>
<dbReference type="CDD" id="cd01672">
    <property type="entry name" value="TMPK"/>
    <property type="match status" value="1"/>
</dbReference>
<keyword evidence="5 8" id="KW-0418">Kinase</keyword>
<keyword evidence="6 8" id="KW-0067">ATP-binding</keyword>
<dbReference type="GO" id="GO:0006235">
    <property type="term" value="P:dTTP biosynthetic process"/>
    <property type="evidence" value="ECO:0007669"/>
    <property type="project" value="UniProtKB-UniRule"/>
</dbReference>
<comment type="function">
    <text evidence="8">Phosphorylation of dTMP to form dTDP in both de novo and salvage pathways of dTTP synthesis.</text>
</comment>
<dbReference type="GO" id="GO:0005737">
    <property type="term" value="C:cytoplasm"/>
    <property type="evidence" value="ECO:0007669"/>
    <property type="project" value="TreeGrafter"/>
</dbReference>
<dbReference type="RefSeq" id="WP_067616811.1">
    <property type="nucleotide sequence ID" value="NZ_MAGO01000004.1"/>
</dbReference>
<evidence type="ECO:0000313" key="11">
    <source>
        <dbReference type="Proteomes" id="UP000093080"/>
    </source>
</evidence>
<dbReference type="PANTHER" id="PTHR10344:SF4">
    <property type="entry name" value="UMP-CMP KINASE 2, MITOCHONDRIAL"/>
    <property type="match status" value="1"/>
</dbReference>
<sequence length="200" mass="22921">MGKLIAIEGIDGTGKSTLAKNLYNALKEKGFDAVLSFEPTFGRYGKILRQSFTSPERLSPEEELRLFTEDRREHVRDFIEPALKEGKIVVLDRYYLSTIAYQGARGLEPEKIRVENEAFSPRPDLAIILVLDPESALRRIEEKRGETPNSFEALDYLRRVKKIFDELDYPFIQKIDASKSKEEILEDVLNIIIPLATEDT</sequence>
<keyword evidence="3 8" id="KW-0545">Nucleotide biosynthesis</keyword>
<evidence type="ECO:0000256" key="8">
    <source>
        <dbReference type="HAMAP-Rule" id="MF_00165"/>
    </source>
</evidence>
<evidence type="ECO:0000256" key="2">
    <source>
        <dbReference type="ARBA" id="ARBA00022679"/>
    </source>
</evidence>
<comment type="caution">
    <text evidence="10">The sequence shown here is derived from an EMBL/GenBank/DDBJ whole genome shotgun (WGS) entry which is preliminary data.</text>
</comment>
<evidence type="ECO:0000256" key="1">
    <source>
        <dbReference type="ARBA" id="ARBA00009776"/>
    </source>
</evidence>
<dbReference type="Pfam" id="PF02223">
    <property type="entry name" value="Thymidylate_kin"/>
    <property type="match status" value="1"/>
</dbReference>
<dbReference type="OrthoDB" id="9774907at2"/>
<dbReference type="InterPro" id="IPR018095">
    <property type="entry name" value="Thymidylate_kin_CS"/>
</dbReference>
<protein>
    <recommendedName>
        <fullName evidence="8">Thymidylate kinase</fullName>
        <ecNumber evidence="8">2.7.4.9</ecNumber>
    </recommendedName>
    <alternativeName>
        <fullName evidence="8">dTMP kinase</fullName>
    </alternativeName>
</protein>
<dbReference type="PATRIC" id="fig|1156395.6.peg.929"/>
<dbReference type="HAMAP" id="MF_00165">
    <property type="entry name" value="Thymidylate_kinase"/>
    <property type="match status" value="1"/>
</dbReference>
<keyword evidence="2 8" id="KW-0808">Transferase</keyword>
<reference evidence="10 11" key="1">
    <citation type="submission" date="2016-06" db="EMBL/GenBank/DDBJ databases">
        <title>Respiratory ammonification of nitrate coupled to the oxidation of elemental sulfur in deep-sea autotrophic thermophilic bacteria.</title>
        <authorList>
            <person name="Slobodkina G.B."/>
            <person name="Mardanov A.V."/>
            <person name="Ravin N.V."/>
            <person name="Frolova A.A."/>
            <person name="Viryasiv M.B."/>
            <person name="Chernyh N.A."/>
            <person name="Bonch-Osmolovskaya E.A."/>
            <person name="Slobodkin A.I."/>
        </authorList>
    </citation>
    <scope>NUCLEOTIDE SEQUENCE [LARGE SCALE GENOMIC DNA]</scope>
    <source>
        <strain evidence="10 11">S69</strain>
    </source>
</reference>
<dbReference type="EC" id="2.7.4.9" evidence="8"/>
<dbReference type="InterPro" id="IPR018094">
    <property type="entry name" value="Thymidylate_kinase"/>
</dbReference>
<comment type="similarity">
    <text evidence="1 8">Belongs to the thymidylate kinase family.</text>
</comment>
<comment type="catalytic activity">
    <reaction evidence="7 8">
        <text>dTMP + ATP = dTDP + ADP</text>
        <dbReference type="Rhea" id="RHEA:13517"/>
        <dbReference type="ChEBI" id="CHEBI:30616"/>
        <dbReference type="ChEBI" id="CHEBI:58369"/>
        <dbReference type="ChEBI" id="CHEBI:63528"/>
        <dbReference type="ChEBI" id="CHEBI:456216"/>
        <dbReference type="EC" id="2.7.4.9"/>
    </reaction>
</comment>
<keyword evidence="4 8" id="KW-0547">Nucleotide-binding</keyword>
<evidence type="ECO:0000256" key="3">
    <source>
        <dbReference type="ARBA" id="ARBA00022727"/>
    </source>
</evidence>
<evidence type="ECO:0000256" key="6">
    <source>
        <dbReference type="ARBA" id="ARBA00022840"/>
    </source>
</evidence>
<evidence type="ECO:0000313" key="10">
    <source>
        <dbReference type="EMBL" id="OCC15562.1"/>
    </source>
</evidence>